<keyword evidence="3" id="KW-1185">Reference proteome</keyword>
<evidence type="ECO:0000256" key="1">
    <source>
        <dbReference type="SAM" id="MobiDB-lite"/>
    </source>
</evidence>
<reference evidence="2 3" key="1">
    <citation type="submission" date="2019-07" db="EMBL/GenBank/DDBJ databases">
        <title>De Novo Assembly of kiwifruit Actinidia rufa.</title>
        <authorList>
            <person name="Sugita-Konishi S."/>
            <person name="Sato K."/>
            <person name="Mori E."/>
            <person name="Abe Y."/>
            <person name="Kisaki G."/>
            <person name="Hamano K."/>
            <person name="Suezawa K."/>
            <person name="Otani M."/>
            <person name="Fukuda T."/>
            <person name="Manabe T."/>
            <person name="Gomi K."/>
            <person name="Tabuchi M."/>
            <person name="Akimitsu K."/>
            <person name="Kataoka I."/>
        </authorList>
    </citation>
    <scope>NUCLEOTIDE SEQUENCE [LARGE SCALE GENOMIC DNA]</scope>
    <source>
        <strain evidence="3">cv. Fuchu</strain>
    </source>
</reference>
<comment type="caution">
    <text evidence="2">The sequence shown here is derived from an EMBL/GenBank/DDBJ whole genome shotgun (WGS) entry which is preliminary data.</text>
</comment>
<sequence length="172" mass="20240">MVRTKHASNGPRGDEPNPTDLKWYSNHSYTEQWRSKRLGFPSSRIVQLSRDESLRGAFPSNILALIDALEWNGLRPLPNDVYTNLDLLDEQRQHIDRLGIIMRSKAKPLIGSGISMRQYMSNIRINWLRLRRNWKAYGFILFLLHHTHWEMLHPILRVTRHLIDDPPKGEKI</sequence>
<evidence type="ECO:0000313" key="3">
    <source>
        <dbReference type="Proteomes" id="UP000585474"/>
    </source>
</evidence>
<feature type="region of interest" description="Disordered" evidence="1">
    <location>
        <begin position="1"/>
        <end position="21"/>
    </location>
</feature>
<evidence type="ECO:0000313" key="2">
    <source>
        <dbReference type="EMBL" id="GFZ16170.1"/>
    </source>
</evidence>
<dbReference type="AlphaFoldDB" id="A0A7J0GZ99"/>
<name>A0A7J0GZ99_9ERIC</name>
<dbReference type="EMBL" id="BJWL01000025">
    <property type="protein sequence ID" value="GFZ16170.1"/>
    <property type="molecule type" value="Genomic_DNA"/>
</dbReference>
<accession>A0A7J0GZ99</accession>
<proteinExistence type="predicted"/>
<gene>
    <name evidence="2" type="ORF">Acr_25g0005790</name>
</gene>
<protein>
    <submittedName>
        <fullName evidence="2">Uncharacterized protein</fullName>
    </submittedName>
</protein>
<dbReference type="Proteomes" id="UP000585474">
    <property type="component" value="Unassembled WGS sequence"/>
</dbReference>
<organism evidence="2 3">
    <name type="scientific">Actinidia rufa</name>
    <dbReference type="NCBI Taxonomy" id="165716"/>
    <lineage>
        <taxon>Eukaryota</taxon>
        <taxon>Viridiplantae</taxon>
        <taxon>Streptophyta</taxon>
        <taxon>Embryophyta</taxon>
        <taxon>Tracheophyta</taxon>
        <taxon>Spermatophyta</taxon>
        <taxon>Magnoliopsida</taxon>
        <taxon>eudicotyledons</taxon>
        <taxon>Gunneridae</taxon>
        <taxon>Pentapetalae</taxon>
        <taxon>asterids</taxon>
        <taxon>Ericales</taxon>
        <taxon>Actinidiaceae</taxon>
        <taxon>Actinidia</taxon>
    </lineage>
</organism>